<dbReference type="OrthoDB" id="425354at2759"/>
<evidence type="ECO:0000256" key="2">
    <source>
        <dbReference type="SAM" id="SignalP"/>
    </source>
</evidence>
<feature type="compositionally biased region" description="Polar residues" evidence="1">
    <location>
        <begin position="125"/>
        <end position="140"/>
    </location>
</feature>
<accession>A0A6A6F144</accession>
<name>A0A6A6F144_9PEZI</name>
<dbReference type="AlphaFoldDB" id="A0A6A6F144"/>
<reference evidence="3" key="1">
    <citation type="journal article" date="2020" name="Stud. Mycol.">
        <title>101 Dothideomycetes genomes: a test case for predicting lifestyles and emergence of pathogens.</title>
        <authorList>
            <person name="Haridas S."/>
            <person name="Albert R."/>
            <person name="Binder M."/>
            <person name="Bloem J."/>
            <person name="Labutti K."/>
            <person name="Salamov A."/>
            <person name="Andreopoulos B."/>
            <person name="Baker S."/>
            <person name="Barry K."/>
            <person name="Bills G."/>
            <person name="Bluhm B."/>
            <person name="Cannon C."/>
            <person name="Castanera R."/>
            <person name="Culley D."/>
            <person name="Daum C."/>
            <person name="Ezra D."/>
            <person name="Gonzalez J."/>
            <person name="Henrissat B."/>
            <person name="Kuo A."/>
            <person name="Liang C."/>
            <person name="Lipzen A."/>
            <person name="Lutzoni F."/>
            <person name="Magnuson J."/>
            <person name="Mondo S."/>
            <person name="Nolan M."/>
            <person name="Ohm R."/>
            <person name="Pangilinan J."/>
            <person name="Park H.-J."/>
            <person name="Ramirez L."/>
            <person name="Alfaro M."/>
            <person name="Sun H."/>
            <person name="Tritt A."/>
            <person name="Yoshinaga Y."/>
            <person name="Zwiers L.-H."/>
            <person name="Turgeon B."/>
            <person name="Goodwin S."/>
            <person name="Spatafora J."/>
            <person name="Crous P."/>
            <person name="Grigoriev I."/>
        </authorList>
    </citation>
    <scope>NUCLEOTIDE SEQUENCE</scope>
    <source>
        <strain evidence="3">SCOH1-5</strain>
    </source>
</reference>
<feature type="region of interest" description="Disordered" evidence="1">
    <location>
        <begin position="120"/>
        <end position="179"/>
    </location>
</feature>
<feature type="signal peptide" evidence="2">
    <location>
        <begin position="1"/>
        <end position="23"/>
    </location>
</feature>
<evidence type="ECO:0000313" key="4">
    <source>
        <dbReference type="Proteomes" id="UP000799539"/>
    </source>
</evidence>
<feature type="chain" id="PRO_5025479411" evidence="2">
    <location>
        <begin position="24"/>
        <end position="200"/>
    </location>
</feature>
<feature type="compositionally biased region" description="Polar residues" evidence="1">
    <location>
        <begin position="159"/>
        <end position="169"/>
    </location>
</feature>
<dbReference type="EMBL" id="ML992710">
    <property type="protein sequence ID" value="KAF2206899.1"/>
    <property type="molecule type" value="Genomic_DNA"/>
</dbReference>
<gene>
    <name evidence="3" type="ORF">CERZMDRAFT_88981</name>
</gene>
<keyword evidence="4" id="KW-1185">Reference proteome</keyword>
<evidence type="ECO:0000313" key="3">
    <source>
        <dbReference type="EMBL" id="KAF2206899.1"/>
    </source>
</evidence>
<proteinExistence type="predicted"/>
<protein>
    <submittedName>
        <fullName evidence="3">Uncharacterized protein</fullName>
    </submittedName>
</protein>
<dbReference type="Proteomes" id="UP000799539">
    <property type="component" value="Unassembled WGS sequence"/>
</dbReference>
<keyword evidence="2" id="KW-0732">Signal</keyword>
<evidence type="ECO:0000256" key="1">
    <source>
        <dbReference type="SAM" id="MobiDB-lite"/>
    </source>
</evidence>
<sequence length="200" mass="21520">MQVPSPSLIATSLLFSLRPGFLAVLGPPAQRSSTSPQPETPFKMDDSAEQLHASSFVHDHGSAINDSRLGPFQEAEPSIESACYNMPSPIYLQNDKTLRDLSGKWVMSKSLSVGIPKALEIQGDHSPSPTHHTKSLTMRSTPRLPVPNTQSPPHIPRPSHNNPIALSSPTPHPNGTPPTKNHLFCRLIAFASYAAAPGAE</sequence>
<organism evidence="3 4">
    <name type="scientific">Cercospora zeae-maydis SCOH1-5</name>
    <dbReference type="NCBI Taxonomy" id="717836"/>
    <lineage>
        <taxon>Eukaryota</taxon>
        <taxon>Fungi</taxon>
        <taxon>Dikarya</taxon>
        <taxon>Ascomycota</taxon>
        <taxon>Pezizomycotina</taxon>
        <taxon>Dothideomycetes</taxon>
        <taxon>Dothideomycetidae</taxon>
        <taxon>Mycosphaerellales</taxon>
        <taxon>Mycosphaerellaceae</taxon>
        <taxon>Cercospora</taxon>
    </lineage>
</organism>